<keyword evidence="5" id="KW-0333">Golgi apparatus</keyword>
<dbReference type="PANTHER" id="PTHR11062:SF117">
    <property type="entry name" value="XYLOGLUCAN-SPECIFIC GALACTURONOSYLTRANSFERASE 1"/>
    <property type="match status" value="1"/>
</dbReference>
<dbReference type="OrthoDB" id="1924787at2759"/>
<feature type="domain" description="Exostosin GT47" evidence="7">
    <location>
        <begin position="146"/>
        <end position="472"/>
    </location>
</feature>
<evidence type="ECO:0000256" key="2">
    <source>
        <dbReference type="ARBA" id="ARBA00010271"/>
    </source>
</evidence>
<dbReference type="KEGG" id="soe:110804094"/>
<evidence type="ECO:0000313" key="9">
    <source>
        <dbReference type="RefSeq" id="XP_021865349.1"/>
    </source>
</evidence>
<dbReference type="AlphaFoldDB" id="A0A9R0JCF8"/>
<dbReference type="PANTHER" id="PTHR11062">
    <property type="entry name" value="EXOSTOSIN HEPARAN SULFATE GLYCOSYLTRANSFERASE -RELATED"/>
    <property type="match status" value="1"/>
</dbReference>
<keyword evidence="3" id="KW-0328">Glycosyltransferase</keyword>
<name>A0A9R0JCF8_SPIOL</name>
<comment type="subcellular location">
    <subcellularLocation>
        <location evidence="1">Golgi apparatus membrane</location>
        <topology evidence="1">Single-pass type II membrane protein</topology>
    </subcellularLocation>
</comment>
<evidence type="ECO:0000256" key="4">
    <source>
        <dbReference type="ARBA" id="ARBA00022968"/>
    </source>
</evidence>
<evidence type="ECO:0000256" key="6">
    <source>
        <dbReference type="SAM" id="Phobius"/>
    </source>
</evidence>
<dbReference type="RefSeq" id="XP_021865349.1">
    <property type="nucleotide sequence ID" value="XM_022009657.2"/>
</dbReference>
<dbReference type="GO" id="GO:0016757">
    <property type="term" value="F:glycosyltransferase activity"/>
    <property type="evidence" value="ECO:0007669"/>
    <property type="project" value="UniProtKB-KW"/>
</dbReference>
<keyword evidence="3" id="KW-0808">Transferase</keyword>
<evidence type="ECO:0000256" key="3">
    <source>
        <dbReference type="ARBA" id="ARBA00022676"/>
    </source>
</evidence>
<keyword evidence="6" id="KW-0812">Transmembrane</keyword>
<keyword evidence="4" id="KW-0735">Signal-anchor</keyword>
<evidence type="ECO:0000256" key="5">
    <source>
        <dbReference type="ARBA" id="ARBA00023034"/>
    </source>
</evidence>
<keyword evidence="6" id="KW-0472">Membrane</keyword>
<dbReference type="Proteomes" id="UP000813463">
    <property type="component" value="Chromosome 6"/>
</dbReference>
<reference evidence="8" key="1">
    <citation type="journal article" date="2021" name="Nat. Commun.">
        <title>Genomic analyses provide insights into spinach domestication and the genetic basis of agronomic traits.</title>
        <authorList>
            <person name="Cai X."/>
            <person name="Sun X."/>
            <person name="Xu C."/>
            <person name="Sun H."/>
            <person name="Wang X."/>
            <person name="Ge C."/>
            <person name="Zhang Z."/>
            <person name="Wang Q."/>
            <person name="Fei Z."/>
            <person name="Jiao C."/>
            <person name="Wang Q."/>
        </authorList>
    </citation>
    <scope>NUCLEOTIDE SEQUENCE [LARGE SCALE GENOMIC DNA]</scope>
    <source>
        <strain evidence="8">cv. Varoflay</strain>
    </source>
</reference>
<protein>
    <submittedName>
        <fullName evidence="9">Xyloglucan-specific galacturonosyltransferase 1-like</fullName>
    </submittedName>
</protein>
<dbReference type="GeneID" id="110804094"/>
<keyword evidence="8" id="KW-1185">Reference proteome</keyword>
<feature type="transmembrane region" description="Helical" evidence="6">
    <location>
        <begin position="28"/>
        <end position="54"/>
    </location>
</feature>
<evidence type="ECO:0000256" key="1">
    <source>
        <dbReference type="ARBA" id="ARBA00004323"/>
    </source>
</evidence>
<accession>A0A9R0JCF8</accession>
<sequence length="532" mass="61731">MAKKRASSEVEERGFRPISCVYKLMKKILAAFVLIIFVIFLWSSSTIIISGSIAHVCVSSRKLNSRYCLSTTNYDNVSIKNTVSRVERGNTTEFSEFTKPLFRKGVDRAKAEEKADSRKVVEVQLAILRSYIVNSSSSSSRASDNCEGKRIYVYDLPHKFNKDLVDKCNEIMPWLNFCKYLSNDAMGEPIVELGKGWYNTHQFMLEPIFHNRILRHPCRVDNPEEAKVFYVPFYGALDMLSSHFSHVKVPSDKLSKEIVDWLKQQKMWNTHFGLDHVFVLGKNSWDLRRSEYVPWGTPLLELDELQNPIKLIIERQPWHMNDVGVPYPTYFHPRSDQEIISWQQKISQVQRKYLVSFAGAPRKDPMSIRSILIEQCTSSPEVCKFLNCGEKLCVESAPVMKLFMESEFCLQPDGDSPTRKSVFDSLVAGCIPVVFDPFTAHYQYPWHLPEDYKKYSVFIDQEEVKMSEVNVVEKLLNIPLKQRKEMRKYIIHELMPRLVYAHANAKLEIFEDAFTIAVNNLNQMVITRLHQH</sequence>
<dbReference type="InterPro" id="IPR004263">
    <property type="entry name" value="Exostosin"/>
</dbReference>
<dbReference type="Pfam" id="PF03016">
    <property type="entry name" value="Exostosin_GT47"/>
    <property type="match status" value="1"/>
</dbReference>
<organism evidence="8 9">
    <name type="scientific">Spinacia oleracea</name>
    <name type="common">Spinach</name>
    <dbReference type="NCBI Taxonomy" id="3562"/>
    <lineage>
        <taxon>Eukaryota</taxon>
        <taxon>Viridiplantae</taxon>
        <taxon>Streptophyta</taxon>
        <taxon>Embryophyta</taxon>
        <taxon>Tracheophyta</taxon>
        <taxon>Spermatophyta</taxon>
        <taxon>Magnoliopsida</taxon>
        <taxon>eudicotyledons</taxon>
        <taxon>Gunneridae</taxon>
        <taxon>Pentapetalae</taxon>
        <taxon>Caryophyllales</taxon>
        <taxon>Chenopodiaceae</taxon>
        <taxon>Chenopodioideae</taxon>
        <taxon>Anserineae</taxon>
        <taxon>Spinacia</taxon>
    </lineage>
</organism>
<evidence type="ECO:0000259" key="7">
    <source>
        <dbReference type="Pfam" id="PF03016"/>
    </source>
</evidence>
<gene>
    <name evidence="9" type="primary">LOC110804094</name>
</gene>
<reference evidence="9" key="2">
    <citation type="submission" date="2025-08" db="UniProtKB">
        <authorList>
            <consortium name="RefSeq"/>
        </authorList>
    </citation>
    <scope>IDENTIFICATION</scope>
    <source>
        <tissue evidence="9">Leaf</tissue>
    </source>
</reference>
<keyword evidence="6" id="KW-1133">Transmembrane helix</keyword>
<dbReference type="InterPro" id="IPR040911">
    <property type="entry name" value="Exostosin_GT47"/>
</dbReference>
<comment type="similarity">
    <text evidence="2">Belongs to the glycosyltransferase 47 family.</text>
</comment>
<proteinExistence type="inferred from homology"/>
<evidence type="ECO:0000313" key="8">
    <source>
        <dbReference type="Proteomes" id="UP000813463"/>
    </source>
</evidence>
<dbReference type="GO" id="GO:0000139">
    <property type="term" value="C:Golgi membrane"/>
    <property type="evidence" value="ECO:0007669"/>
    <property type="project" value="UniProtKB-SubCell"/>
</dbReference>